<evidence type="ECO:0000313" key="1">
    <source>
        <dbReference type="EMBL" id="QQC59971.1"/>
    </source>
</evidence>
<accession>A0A7T4MUQ8</accession>
<evidence type="ECO:0008006" key="3">
    <source>
        <dbReference type="Google" id="ProtNLM"/>
    </source>
</evidence>
<dbReference type="EMBL" id="CP066078">
    <property type="protein sequence ID" value="QQC59971.1"/>
    <property type="molecule type" value="Genomic_DNA"/>
</dbReference>
<proteinExistence type="predicted"/>
<dbReference type="RefSeq" id="WP_198490788.1">
    <property type="nucleotide sequence ID" value="NZ_CP066078.1"/>
</dbReference>
<name>A0A7T4MUQ8_9MICC</name>
<dbReference type="Gene3D" id="3.90.550.10">
    <property type="entry name" value="Spore Coat Polysaccharide Biosynthesis Protein SpsA, Chain A"/>
    <property type="match status" value="1"/>
</dbReference>
<dbReference type="SUPFAM" id="SSF53448">
    <property type="entry name" value="Nucleotide-diphospho-sugar transferases"/>
    <property type="match status" value="1"/>
</dbReference>
<sequence length="283" mass="32555">MSTNSSSEAAPRRIGIISGGDRMRYPEAYRNQSIWAKENGYDYRFEIATAEGGIQSHFDITLVLLMQRLREYDWLIWLDDDVYVTDFTHGRLEALLDEAEAAGASIIMAEGALEPQGFSSYVNAGTLGVRNDAAALEFLSTALGQDLADVREWWDDERLGIFTGGDQDKITKTLLDDGYERHLLRTAPERFNSRMHLYEDSLHEGLLCHFCGHYDRELSLAQFSERWGLSPDLRPLDVAQRYGLRTDGMPRLERRLRERRREMRGRAKRLLKPALSRVRHLRS</sequence>
<dbReference type="InterPro" id="IPR029044">
    <property type="entry name" value="Nucleotide-diphossugar_trans"/>
</dbReference>
<protein>
    <recommendedName>
        <fullName evidence="3">Galactosyl transferase GMA12/MNN10 family protein</fullName>
    </recommendedName>
</protein>
<dbReference type="AlphaFoldDB" id="A0A7T4MUQ8"/>
<organism evidence="1 2">
    <name type="scientific">Rothia kristinae</name>
    <dbReference type="NCBI Taxonomy" id="37923"/>
    <lineage>
        <taxon>Bacteria</taxon>
        <taxon>Bacillati</taxon>
        <taxon>Actinomycetota</taxon>
        <taxon>Actinomycetes</taxon>
        <taxon>Micrococcales</taxon>
        <taxon>Micrococcaceae</taxon>
        <taxon>Rothia</taxon>
    </lineage>
</organism>
<evidence type="ECO:0000313" key="2">
    <source>
        <dbReference type="Proteomes" id="UP000595221"/>
    </source>
</evidence>
<reference evidence="1 2" key="1">
    <citation type="submission" date="2020-12" db="EMBL/GenBank/DDBJ databases">
        <title>FDA dAtabase for Regulatory Grade micrObial Sequences (FDA-ARGOS): Supporting development and validation of Infectious Disease Dx tests.</title>
        <authorList>
            <person name="Sproer C."/>
            <person name="Gronow S."/>
            <person name="Severitt S."/>
            <person name="Schroder I."/>
            <person name="Tallon L."/>
            <person name="Sadzewicz L."/>
            <person name="Zhao X."/>
            <person name="Boylan J."/>
            <person name="Ott S."/>
            <person name="Bowen H."/>
            <person name="Vavikolanu K."/>
            <person name="Mehta A."/>
            <person name="Aluvathingal J."/>
            <person name="Nadendla S."/>
            <person name="Lowell S."/>
            <person name="Myers T."/>
            <person name="Yan Y."/>
            <person name="Sichtig H."/>
        </authorList>
    </citation>
    <scope>NUCLEOTIDE SEQUENCE [LARGE SCALE GENOMIC DNA]</scope>
    <source>
        <strain evidence="1 2">FDAARGOS_1001</strain>
    </source>
</reference>
<dbReference type="Proteomes" id="UP000595221">
    <property type="component" value="Chromosome"/>
</dbReference>
<gene>
    <name evidence="1" type="ORF">I6H58_03175</name>
</gene>